<name>A0A4Q1KXY2_9CELL</name>
<proteinExistence type="predicted"/>
<feature type="compositionally biased region" description="Basic and acidic residues" evidence="1">
    <location>
        <begin position="22"/>
        <end position="40"/>
    </location>
</feature>
<dbReference type="OrthoDB" id="3232569at2"/>
<evidence type="ECO:0000313" key="3">
    <source>
        <dbReference type="EMBL" id="RXR26682.1"/>
    </source>
</evidence>
<evidence type="ECO:0000259" key="2">
    <source>
        <dbReference type="Pfam" id="PF13349"/>
    </source>
</evidence>
<dbReference type="EMBL" id="SDJR01000003">
    <property type="protein sequence ID" value="RXR26682.1"/>
    <property type="molecule type" value="Genomic_DNA"/>
</dbReference>
<feature type="region of interest" description="Disordered" evidence="1">
    <location>
        <begin position="20"/>
        <end position="51"/>
    </location>
</feature>
<dbReference type="Proteomes" id="UP000289805">
    <property type="component" value="Unassembled WGS sequence"/>
</dbReference>
<gene>
    <name evidence="3" type="ORF">EQW73_04030</name>
    <name evidence="4" type="ORF">EQW78_09255</name>
</gene>
<protein>
    <recommendedName>
        <fullName evidence="2">DUF4097 domain-containing protein</fullName>
    </recommendedName>
</protein>
<accession>A0A4Q1KXY2</accession>
<dbReference type="AlphaFoldDB" id="A0A4Q1KXY2"/>
<comment type="caution">
    <text evidence="4">The sequence shown here is derived from an EMBL/GenBank/DDBJ whole genome shotgun (WGS) entry which is preliminary data.</text>
</comment>
<dbReference type="InterPro" id="IPR025164">
    <property type="entry name" value="Toastrack_DUF4097"/>
</dbReference>
<reference evidence="5 6" key="1">
    <citation type="submission" date="2019-01" db="EMBL/GenBank/DDBJ databases">
        <title>Oerskovia turbata Genome sequencing and assembly.</title>
        <authorList>
            <person name="Dou T."/>
        </authorList>
    </citation>
    <scope>NUCLEOTIDE SEQUENCE [LARGE SCALE GENOMIC DNA]</scope>
    <source>
        <strain evidence="4 5">JCM12123</strain>
        <strain evidence="3 6">JCM3160</strain>
    </source>
</reference>
<organism evidence="4 5">
    <name type="scientific">Oerskovia turbata</name>
    <dbReference type="NCBI Taxonomy" id="1713"/>
    <lineage>
        <taxon>Bacteria</taxon>
        <taxon>Bacillati</taxon>
        <taxon>Actinomycetota</taxon>
        <taxon>Actinomycetes</taxon>
        <taxon>Micrococcales</taxon>
        <taxon>Cellulomonadaceae</taxon>
        <taxon>Oerskovia</taxon>
    </lineage>
</organism>
<evidence type="ECO:0000313" key="6">
    <source>
        <dbReference type="Proteomes" id="UP000290517"/>
    </source>
</evidence>
<feature type="region of interest" description="Disordered" evidence="1">
    <location>
        <begin position="353"/>
        <end position="376"/>
    </location>
</feature>
<evidence type="ECO:0000313" key="5">
    <source>
        <dbReference type="Proteomes" id="UP000289805"/>
    </source>
</evidence>
<evidence type="ECO:0000313" key="4">
    <source>
        <dbReference type="EMBL" id="RXR34379.1"/>
    </source>
</evidence>
<dbReference type="STRING" id="1713.GCA_000718325_00425"/>
<feature type="domain" description="DUF4097" evidence="2">
    <location>
        <begin position="82"/>
        <end position="311"/>
    </location>
</feature>
<evidence type="ECO:0000256" key="1">
    <source>
        <dbReference type="SAM" id="MobiDB-lite"/>
    </source>
</evidence>
<keyword evidence="6" id="KW-1185">Reference proteome</keyword>
<sequence length="376" mass="39206">MIAPHAGFCLLHVPTSGACPGPRRDISCDQKRDTSRSRDRAGHRRNARRDMATENWTVTGPQTIDVGPVARLDANLLNGRIDVVVHDEPGVRVEVHSIEGRPLEVRLDGDRLTVGYSPTGGWQGFLDSFRNYRGKDRADVYVGVPAHVRVKLATVRGDGLVAGTQAKVSVATVGGSVMTTQTTGAVRVDTVSGEVTVRDHVGTLVMDSVSGDLTASGALTDVKLNTVSGNVTLDSSATPDVMNVNAVSADVLVRVPEPDALDYTLRCVSGRLVVDGVEHRGTPGGSYRQAGPSGTPGKKLQVNSVSGNVTVLRGEPTDAVAWDAPGGVADSAPAWSFDDAPTDAYPGYGAPWGTADSRATWTGAPGGGPADGPADR</sequence>
<dbReference type="EMBL" id="SDJQ01000011">
    <property type="protein sequence ID" value="RXR34379.1"/>
    <property type="molecule type" value="Genomic_DNA"/>
</dbReference>
<dbReference type="Pfam" id="PF13349">
    <property type="entry name" value="DUF4097"/>
    <property type="match status" value="1"/>
</dbReference>
<feature type="region of interest" description="Disordered" evidence="1">
    <location>
        <begin position="279"/>
        <end position="298"/>
    </location>
</feature>
<dbReference type="Proteomes" id="UP000290517">
    <property type="component" value="Unassembled WGS sequence"/>
</dbReference>